<dbReference type="InterPro" id="IPR029063">
    <property type="entry name" value="SAM-dependent_MTases_sf"/>
</dbReference>
<evidence type="ECO:0000256" key="2">
    <source>
        <dbReference type="ARBA" id="ARBA00022679"/>
    </source>
</evidence>
<comment type="similarity">
    <text evidence="4">Belongs to the class I-like SAM-binding methyltransferase superfamily. Cation-dependent O-methyltransferase family.</text>
</comment>
<evidence type="ECO:0008006" key="7">
    <source>
        <dbReference type="Google" id="ProtNLM"/>
    </source>
</evidence>
<dbReference type="InterPro" id="IPR050362">
    <property type="entry name" value="Cation-dep_OMT"/>
</dbReference>
<comment type="caution">
    <text evidence="5">The sequence shown here is derived from an EMBL/GenBank/DDBJ whole genome shotgun (WGS) entry which is preliminary data.</text>
</comment>
<evidence type="ECO:0000256" key="3">
    <source>
        <dbReference type="ARBA" id="ARBA00022691"/>
    </source>
</evidence>
<dbReference type="GO" id="GO:0008757">
    <property type="term" value="F:S-adenosylmethionine-dependent methyltransferase activity"/>
    <property type="evidence" value="ECO:0007669"/>
    <property type="project" value="TreeGrafter"/>
</dbReference>
<evidence type="ECO:0000313" key="6">
    <source>
        <dbReference type="Proteomes" id="UP001139887"/>
    </source>
</evidence>
<dbReference type="PROSITE" id="PS51682">
    <property type="entry name" value="SAM_OMT_I"/>
    <property type="match status" value="1"/>
</dbReference>
<evidence type="ECO:0000313" key="5">
    <source>
        <dbReference type="EMBL" id="KAJ2851408.1"/>
    </source>
</evidence>
<dbReference type="PANTHER" id="PTHR10509">
    <property type="entry name" value="O-METHYLTRANSFERASE-RELATED"/>
    <property type="match status" value="1"/>
</dbReference>
<keyword evidence="1" id="KW-0489">Methyltransferase</keyword>
<dbReference type="CDD" id="cd02440">
    <property type="entry name" value="AdoMet_MTases"/>
    <property type="match status" value="1"/>
</dbReference>
<dbReference type="InterPro" id="IPR002935">
    <property type="entry name" value="SAM_O-MeTrfase"/>
</dbReference>
<gene>
    <name evidence="5" type="ORF">IWW36_001176</name>
</gene>
<proteinExistence type="inferred from homology"/>
<dbReference type="PANTHER" id="PTHR10509:SF14">
    <property type="entry name" value="CAFFEOYL-COA O-METHYLTRANSFERASE 3-RELATED"/>
    <property type="match status" value="1"/>
</dbReference>
<reference evidence="5" key="1">
    <citation type="submission" date="2022-07" db="EMBL/GenBank/DDBJ databases">
        <title>Phylogenomic reconstructions and comparative analyses of Kickxellomycotina fungi.</title>
        <authorList>
            <person name="Reynolds N.K."/>
            <person name="Stajich J.E."/>
            <person name="Barry K."/>
            <person name="Grigoriev I.V."/>
            <person name="Crous P."/>
            <person name="Smith M.E."/>
        </authorList>
    </citation>
    <scope>NUCLEOTIDE SEQUENCE</scope>
    <source>
        <strain evidence="5">NRRL 1566</strain>
    </source>
</reference>
<keyword evidence="2" id="KW-0808">Transferase</keyword>
<dbReference type="Gene3D" id="3.40.50.150">
    <property type="entry name" value="Vaccinia Virus protein VP39"/>
    <property type="match status" value="1"/>
</dbReference>
<dbReference type="GO" id="GO:0032259">
    <property type="term" value="P:methylation"/>
    <property type="evidence" value="ECO:0007669"/>
    <property type="project" value="UniProtKB-KW"/>
</dbReference>
<dbReference type="GO" id="GO:0008171">
    <property type="term" value="F:O-methyltransferase activity"/>
    <property type="evidence" value="ECO:0007669"/>
    <property type="project" value="InterPro"/>
</dbReference>
<dbReference type="EMBL" id="JANBUW010000013">
    <property type="protein sequence ID" value="KAJ2851408.1"/>
    <property type="molecule type" value="Genomic_DNA"/>
</dbReference>
<dbReference type="OrthoDB" id="10251242at2759"/>
<evidence type="ECO:0000256" key="4">
    <source>
        <dbReference type="ARBA" id="ARBA00023453"/>
    </source>
</evidence>
<dbReference type="Pfam" id="PF01596">
    <property type="entry name" value="Methyltransf_3"/>
    <property type="match status" value="1"/>
</dbReference>
<organism evidence="5 6">
    <name type="scientific">Coemansia brasiliensis</name>
    <dbReference type="NCBI Taxonomy" id="2650707"/>
    <lineage>
        <taxon>Eukaryota</taxon>
        <taxon>Fungi</taxon>
        <taxon>Fungi incertae sedis</taxon>
        <taxon>Zoopagomycota</taxon>
        <taxon>Kickxellomycotina</taxon>
        <taxon>Kickxellomycetes</taxon>
        <taxon>Kickxellales</taxon>
        <taxon>Kickxellaceae</taxon>
        <taxon>Coemansia</taxon>
    </lineage>
</organism>
<keyword evidence="3" id="KW-0949">S-adenosyl-L-methionine</keyword>
<name>A0A9W8IC98_9FUNG</name>
<keyword evidence="6" id="KW-1185">Reference proteome</keyword>
<dbReference type="SUPFAM" id="SSF53335">
    <property type="entry name" value="S-adenosyl-L-methionine-dependent methyltransferases"/>
    <property type="match status" value="1"/>
</dbReference>
<protein>
    <recommendedName>
        <fullName evidence="7">O-methyltransferase</fullName>
    </recommendedName>
</protein>
<dbReference type="Proteomes" id="UP001139887">
    <property type="component" value="Unassembled WGS sequence"/>
</dbReference>
<sequence length="270" mass="30274">MAFTEIFSSEENYKNASPEELRLYYASKASVVSHHSTPTVPPVISNIYKQNATQYTELSIMAVSEYQGMLQNFVIGLIGAKKILEIGLFTGTSTVFFANGLQRNGVAGQPDSNGYRPIVSLEISEEYANVARQNFIEANVEDYIDVMIGDAHESLVKLADQKFDLVFIDADKLSYLDYYKTIMENDMLSKNGLVIVDNTAFDCVTRLISAPVPVDDDAPLLNIPKSYHSEWRDVGKALHEFNEFVRQDPRVEVVMLPLFTGITLIRPLLN</sequence>
<evidence type="ECO:0000256" key="1">
    <source>
        <dbReference type="ARBA" id="ARBA00022603"/>
    </source>
</evidence>
<dbReference type="AlphaFoldDB" id="A0A9W8IC98"/>
<accession>A0A9W8IC98</accession>